<accession>A0A417YIX7</accession>
<feature type="transmembrane region" description="Helical" evidence="1">
    <location>
        <begin position="20"/>
        <end position="39"/>
    </location>
</feature>
<feature type="transmembrane region" description="Helical" evidence="1">
    <location>
        <begin position="223"/>
        <end position="243"/>
    </location>
</feature>
<evidence type="ECO:0000313" key="3">
    <source>
        <dbReference type="Proteomes" id="UP000285456"/>
    </source>
</evidence>
<proteinExistence type="predicted"/>
<dbReference type="RefSeq" id="WP_095307293.1">
    <property type="nucleotide sequence ID" value="NZ_JAMAWL010000019.1"/>
</dbReference>
<dbReference type="Proteomes" id="UP000285456">
    <property type="component" value="Unassembled WGS sequence"/>
</dbReference>
<keyword evidence="1" id="KW-1133">Transmembrane helix</keyword>
<dbReference type="PANTHER" id="PTHR43229">
    <property type="entry name" value="NODULATION PROTEIN J"/>
    <property type="match status" value="1"/>
</dbReference>
<comment type="caution">
    <text evidence="2">The sequence shown here is derived from an EMBL/GenBank/DDBJ whole genome shotgun (WGS) entry which is preliminary data.</text>
</comment>
<dbReference type="EMBL" id="QWEH01000004">
    <property type="protein sequence ID" value="RHW32961.1"/>
    <property type="molecule type" value="Genomic_DNA"/>
</dbReference>
<evidence type="ECO:0000313" key="2">
    <source>
        <dbReference type="EMBL" id="RHW32961.1"/>
    </source>
</evidence>
<evidence type="ECO:0008006" key="4">
    <source>
        <dbReference type="Google" id="ProtNLM"/>
    </source>
</evidence>
<gene>
    <name evidence="2" type="ORF">D1B32_07895</name>
</gene>
<organism evidence="2 3">
    <name type="scientific">Oceanobacillus profundus</name>
    <dbReference type="NCBI Taxonomy" id="372463"/>
    <lineage>
        <taxon>Bacteria</taxon>
        <taxon>Bacillati</taxon>
        <taxon>Bacillota</taxon>
        <taxon>Bacilli</taxon>
        <taxon>Bacillales</taxon>
        <taxon>Bacillaceae</taxon>
        <taxon>Oceanobacillus</taxon>
    </lineage>
</organism>
<reference evidence="2 3" key="1">
    <citation type="journal article" date="2007" name="Int. J. Syst. Evol. Microbiol.">
        <title>Oceanobacillus profundus sp. nov., isolated from a deep-sea sediment core.</title>
        <authorList>
            <person name="Kim Y.G."/>
            <person name="Choi D.H."/>
            <person name="Hyun S."/>
            <person name="Cho B.C."/>
        </authorList>
    </citation>
    <scope>NUCLEOTIDE SEQUENCE [LARGE SCALE GENOMIC DNA]</scope>
    <source>
        <strain evidence="2 3">DSM 18246</strain>
    </source>
</reference>
<keyword evidence="3" id="KW-1185">Reference proteome</keyword>
<feature type="transmembrane region" description="Helical" evidence="1">
    <location>
        <begin position="139"/>
        <end position="163"/>
    </location>
</feature>
<keyword evidence="1" id="KW-0472">Membrane</keyword>
<evidence type="ECO:0000256" key="1">
    <source>
        <dbReference type="SAM" id="Phobius"/>
    </source>
</evidence>
<sequence length="259" mass="29116">MILHAFIAEFRRNIIEFKRYPTEFISQVFLVVVIFYGLFLGGKYITGGEVFGDRLSGVVIGYVMWVLVLDAIGSMGYTISEESKNGNLEQVFLSPLGATTVLFVRNLANLVYLMFFILIVVVFIMVLTGHYLSLSIMNLIPLLMAVGIAIGIGYIVASMTIIFKRTDQFLNMIQFALLFVIMTPFTDFGGNWSLVAIIVPFAPMVGLLKEMIINDSSLLETSLLFWWSCINLIIWLGVGVFTFRLANKRARKMGTLGHY</sequence>
<feature type="transmembrane region" description="Helical" evidence="1">
    <location>
        <begin position="175"/>
        <end position="203"/>
    </location>
</feature>
<dbReference type="InterPro" id="IPR051784">
    <property type="entry name" value="Nod_factor_ABC_transporter"/>
</dbReference>
<dbReference type="OrthoDB" id="9815972at2"/>
<feature type="transmembrane region" description="Helical" evidence="1">
    <location>
        <begin position="59"/>
        <end position="79"/>
    </location>
</feature>
<keyword evidence="1" id="KW-0812">Transmembrane</keyword>
<feature type="transmembrane region" description="Helical" evidence="1">
    <location>
        <begin position="110"/>
        <end position="133"/>
    </location>
</feature>
<dbReference type="PANTHER" id="PTHR43229:SF6">
    <property type="entry name" value="ABC-TYPE MULTIDRUG TRANSPORT SYSTEM, PERMEASE COMPONENT"/>
    <property type="match status" value="1"/>
</dbReference>
<protein>
    <recommendedName>
        <fullName evidence="4">ABC transporter permease</fullName>
    </recommendedName>
</protein>
<dbReference type="AlphaFoldDB" id="A0A417YIX7"/>
<name>A0A417YIX7_9BACI</name>